<keyword evidence="4" id="KW-1185">Reference proteome</keyword>
<reference evidence="2 4" key="1">
    <citation type="submission" date="2018-12" db="EMBL/GenBank/DDBJ databases">
        <authorList>
            <person name="Li K."/>
        </authorList>
    </citation>
    <scope>NUCLEOTIDE SEQUENCE [LARGE SCALE GENOMIC DNA]</scope>
    <source>
        <strain evidence="4">CR22</strain>
        <strain evidence="2">GGCR-6</strain>
    </source>
</reference>
<dbReference type="KEGG" id="saqu:EJC51_00165"/>
<evidence type="ECO:0000256" key="1">
    <source>
        <dbReference type="SAM" id="MobiDB-lite"/>
    </source>
</evidence>
<proteinExistence type="predicted"/>
<feature type="region of interest" description="Disordered" evidence="1">
    <location>
        <begin position="146"/>
        <end position="165"/>
    </location>
</feature>
<dbReference type="KEGG" id="saqu:EJC51_47380"/>
<dbReference type="EMBL" id="CP034463">
    <property type="protein sequence ID" value="AZP14729.1"/>
    <property type="molecule type" value="Genomic_DNA"/>
</dbReference>
<evidence type="ECO:0000313" key="3">
    <source>
        <dbReference type="EMBL" id="AZP22975.1"/>
    </source>
</evidence>
<gene>
    <name evidence="2" type="ORF">EJC51_00165</name>
    <name evidence="3" type="ORF">EJC51_47380</name>
</gene>
<dbReference type="AlphaFoldDB" id="A0A3Q9BXF0"/>
<organism evidence="2 4">
    <name type="scientific">Streptomyces aquilus</name>
    <dbReference type="NCBI Taxonomy" id="2548456"/>
    <lineage>
        <taxon>Bacteria</taxon>
        <taxon>Bacillati</taxon>
        <taxon>Actinomycetota</taxon>
        <taxon>Actinomycetes</taxon>
        <taxon>Kitasatosporales</taxon>
        <taxon>Streptomycetaceae</taxon>
        <taxon>Streptomyces</taxon>
    </lineage>
</organism>
<sequence length="251" mass="28003">MTSRREPRLADAAQIAAEHDLTPARISSLYTSREHNTAGQTFPEPVATRGRARLWDHAEVTEWFAHRTPTRLKGYKPPARDPQELLNAAEASRFLGYKNPNQVTTFVRDHPGYFPDPDVVEELGTPDNPYRRQQWRVQTLLNWLESRPGRGRRAGTKPAPPLPDVPVDGDPDELLGASEAAALLGYKSLSSFSSSLSQGNLPLLKTTDGIAENAGRQNGRRRWTRRRILEQAAQRSRRWAPAVSGTGRTAP</sequence>
<dbReference type="RefSeq" id="WP_126269117.1">
    <property type="nucleotide sequence ID" value="NZ_CP034463.1"/>
</dbReference>
<evidence type="ECO:0000313" key="4">
    <source>
        <dbReference type="Proteomes" id="UP000280197"/>
    </source>
</evidence>
<evidence type="ECO:0000313" key="2">
    <source>
        <dbReference type="EMBL" id="AZP14729.1"/>
    </source>
</evidence>
<dbReference type="EMBL" id="CP034463">
    <property type="protein sequence ID" value="AZP22975.1"/>
    <property type="molecule type" value="Genomic_DNA"/>
</dbReference>
<accession>A0A3Q9BXF0</accession>
<feature type="region of interest" description="Disordered" evidence="1">
    <location>
        <begin position="232"/>
        <end position="251"/>
    </location>
</feature>
<name>A0A3Q9BXF0_9ACTN</name>
<protein>
    <submittedName>
        <fullName evidence="2">Uncharacterized protein</fullName>
    </submittedName>
</protein>
<dbReference type="Proteomes" id="UP000280197">
    <property type="component" value="Chromosome"/>
</dbReference>